<dbReference type="AlphaFoldDB" id="A0AAX3WFJ1"/>
<proteinExistence type="predicted"/>
<name>A0AAX3WFJ1_METEX</name>
<evidence type="ECO:0000256" key="2">
    <source>
        <dbReference type="SAM" id="SignalP"/>
    </source>
</evidence>
<feature type="region of interest" description="Disordered" evidence="1">
    <location>
        <begin position="58"/>
        <end position="88"/>
    </location>
</feature>
<dbReference type="EMBL" id="CP073633">
    <property type="protein sequence ID" value="WHQ70332.1"/>
    <property type="molecule type" value="Genomic_DNA"/>
</dbReference>
<evidence type="ECO:0000313" key="4">
    <source>
        <dbReference type="Proteomes" id="UP001223720"/>
    </source>
</evidence>
<sequence length="88" mass="9345">MPARVPADRKISPPMRPSTVFAAASLCLAALPCRAQGVPSNPFASNYPSAPPRMVEREGRLQAPRARRPLPPGRVGRGLLPPADVPGR</sequence>
<feature type="signal peptide" evidence="2">
    <location>
        <begin position="1"/>
        <end position="35"/>
    </location>
</feature>
<feature type="chain" id="PRO_5043769125" evidence="2">
    <location>
        <begin position="36"/>
        <end position="88"/>
    </location>
</feature>
<reference evidence="3" key="1">
    <citation type="journal article" date="2022" name="Biotechnol. Bioprocess Eng.">
        <title>Pan-genome Analysis Reveals Comparative Genomic Features of Central Metabolic Pathways in Methylorubrum extorquens.</title>
        <authorList>
            <person name="Lee G.M."/>
            <person name="Scott-Nevros Z.K."/>
            <person name="Lee S.-M."/>
            <person name="Kim D."/>
        </authorList>
    </citation>
    <scope>NUCLEOTIDE SEQUENCE</scope>
    <source>
        <strain evidence="3">ATCC 55366</strain>
    </source>
</reference>
<feature type="compositionally biased region" description="Low complexity" evidence="1">
    <location>
        <begin position="73"/>
        <end position="82"/>
    </location>
</feature>
<evidence type="ECO:0000313" key="3">
    <source>
        <dbReference type="EMBL" id="WHQ70332.1"/>
    </source>
</evidence>
<organism evidence="3 4">
    <name type="scientific">Methylorubrum extorquens</name>
    <name type="common">Methylobacterium dichloromethanicum</name>
    <name type="synonym">Methylobacterium extorquens</name>
    <dbReference type="NCBI Taxonomy" id="408"/>
    <lineage>
        <taxon>Bacteria</taxon>
        <taxon>Pseudomonadati</taxon>
        <taxon>Pseudomonadota</taxon>
        <taxon>Alphaproteobacteria</taxon>
        <taxon>Hyphomicrobiales</taxon>
        <taxon>Methylobacteriaceae</taxon>
        <taxon>Methylorubrum</taxon>
    </lineage>
</organism>
<evidence type="ECO:0000256" key="1">
    <source>
        <dbReference type="SAM" id="MobiDB-lite"/>
    </source>
</evidence>
<gene>
    <name evidence="3" type="ORF">KEC54_01335</name>
</gene>
<protein>
    <submittedName>
        <fullName evidence="3">Uncharacterized protein</fullName>
    </submittedName>
</protein>
<accession>A0AAX3WFJ1</accession>
<dbReference type="Proteomes" id="UP001223720">
    <property type="component" value="Chromosome"/>
</dbReference>
<keyword evidence="2" id="KW-0732">Signal</keyword>